<comment type="caution">
    <text evidence="1">The sequence shown here is derived from an EMBL/GenBank/DDBJ whole genome shotgun (WGS) entry which is preliminary data.</text>
</comment>
<dbReference type="Proteomes" id="UP001432322">
    <property type="component" value="Unassembled WGS sequence"/>
</dbReference>
<feature type="non-terminal residue" evidence="1">
    <location>
        <position position="134"/>
    </location>
</feature>
<gene>
    <name evidence="1" type="ORF">PFISCL1PPCAC_883</name>
</gene>
<name>A0AAV5UR35_9BILA</name>
<organism evidence="1 2">
    <name type="scientific">Pristionchus fissidentatus</name>
    <dbReference type="NCBI Taxonomy" id="1538716"/>
    <lineage>
        <taxon>Eukaryota</taxon>
        <taxon>Metazoa</taxon>
        <taxon>Ecdysozoa</taxon>
        <taxon>Nematoda</taxon>
        <taxon>Chromadorea</taxon>
        <taxon>Rhabditida</taxon>
        <taxon>Rhabditina</taxon>
        <taxon>Diplogasteromorpha</taxon>
        <taxon>Diplogasteroidea</taxon>
        <taxon>Neodiplogasteridae</taxon>
        <taxon>Pristionchus</taxon>
    </lineage>
</organism>
<dbReference type="AlphaFoldDB" id="A0AAV5UR35"/>
<evidence type="ECO:0000313" key="1">
    <source>
        <dbReference type="EMBL" id="GMT09586.1"/>
    </source>
</evidence>
<sequence>EIAVDNWKKCPSVGFITMMWIVPVTASKWNVTFASPLREASLQFLFYKNRAPQTEVRFAIGENVSVAIDGITRKIIGSQSEDSHGTTTYTFQLEHPQKKRLVIHSVATFYFDHYKGRNGIHDSDFWTNLNKTCI</sequence>
<keyword evidence="2" id="KW-1185">Reference proteome</keyword>
<accession>A0AAV5UR35</accession>
<proteinExistence type="predicted"/>
<feature type="non-terminal residue" evidence="1">
    <location>
        <position position="1"/>
    </location>
</feature>
<evidence type="ECO:0000313" key="2">
    <source>
        <dbReference type="Proteomes" id="UP001432322"/>
    </source>
</evidence>
<protein>
    <submittedName>
        <fullName evidence="1">Uncharacterized protein</fullName>
    </submittedName>
</protein>
<dbReference type="EMBL" id="BTSY01000001">
    <property type="protein sequence ID" value="GMT09586.1"/>
    <property type="molecule type" value="Genomic_DNA"/>
</dbReference>
<reference evidence="1" key="1">
    <citation type="submission" date="2023-10" db="EMBL/GenBank/DDBJ databases">
        <title>Genome assembly of Pristionchus species.</title>
        <authorList>
            <person name="Yoshida K."/>
            <person name="Sommer R.J."/>
        </authorList>
    </citation>
    <scope>NUCLEOTIDE SEQUENCE</scope>
    <source>
        <strain evidence="1">RS5133</strain>
    </source>
</reference>